<proteinExistence type="predicted"/>
<sequence>MKFEYLKFSCNVDVFHRDLDMIVRFYDGSREPAEEEIVNMVIADPGYGYLMLKYKGDAALLSGFLNESVFASDEMIEAAIDYVERLSPHSQSVYMPYHVSRFKPTSYVEYNGEY</sequence>
<dbReference type="OrthoDB" id="2639769at2"/>
<dbReference type="EMBL" id="PRLG01000013">
    <property type="protein sequence ID" value="PYY29945.1"/>
    <property type="molecule type" value="Genomic_DNA"/>
</dbReference>
<name>A0A2W0CP27_9BACL</name>
<gene>
    <name evidence="1" type="ORF">PIL02S_01542</name>
</gene>
<reference evidence="1 2" key="1">
    <citation type="submission" date="2018-01" db="EMBL/GenBank/DDBJ databases">
        <title>Genome sequence of the PGP bacterium Paenibacillus illinoisensis E3.</title>
        <authorList>
            <person name="Rolli E."/>
            <person name="Marasco R."/>
            <person name="Bessem C."/>
            <person name="Michoud G."/>
            <person name="Gaiarsa S."/>
            <person name="Borin S."/>
            <person name="Daffonchio D."/>
        </authorList>
    </citation>
    <scope>NUCLEOTIDE SEQUENCE [LARGE SCALE GENOMIC DNA]</scope>
    <source>
        <strain evidence="1 2">E3</strain>
    </source>
</reference>
<evidence type="ECO:0000313" key="2">
    <source>
        <dbReference type="Proteomes" id="UP000247459"/>
    </source>
</evidence>
<dbReference type="Proteomes" id="UP000247459">
    <property type="component" value="Unassembled WGS sequence"/>
</dbReference>
<evidence type="ECO:0000313" key="1">
    <source>
        <dbReference type="EMBL" id="PYY29945.1"/>
    </source>
</evidence>
<accession>A0A2W0CP27</accession>
<comment type="caution">
    <text evidence="1">The sequence shown here is derived from an EMBL/GenBank/DDBJ whole genome shotgun (WGS) entry which is preliminary data.</text>
</comment>
<dbReference type="RefSeq" id="WP_095360386.1">
    <property type="nucleotide sequence ID" value="NZ_PRLG01000013.1"/>
</dbReference>
<protein>
    <submittedName>
        <fullName evidence="1">Uncharacterized protein</fullName>
    </submittedName>
</protein>
<dbReference type="AlphaFoldDB" id="A0A2W0CP27"/>
<organism evidence="1 2">
    <name type="scientific">Paenibacillus illinoisensis</name>
    <dbReference type="NCBI Taxonomy" id="59845"/>
    <lineage>
        <taxon>Bacteria</taxon>
        <taxon>Bacillati</taxon>
        <taxon>Bacillota</taxon>
        <taxon>Bacilli</taxon>
        <taxon>Bacillales</taxon>
        <taxon>Paenibacillaceae</taxon>
        <taxon>Paenibacillus</taxon>
    </lineage>
</organism>